<feature type="transmembrane region" description="Helical" evidence="2">
    <location>
        <begin position="20"/>
        <end position="39"/>
    </location>
</feature>
<evidence type="ECO:0000256" key="1">
    <source>
        <dbReference type="SAM" id="MobiDB-lite"/>
    </source>
</evidence>
<comment type="caution">
    <text evidence="3">The sequence shown here is derived from an EMBL/GenBank/DDBJ whole genome shotgun (WGS) entry which is preliminary data.</text>
</comment>
<evidence type="ECO:0000313" key="4">
    <source>
        <dbReference type="Proteomes" id="UP001529338"/>
    </source>
</evidence>
<keyword evidence="2" id="KW-0812">Transmembrane</keyword>
<protein>
    <recommendedName>
        <fullName evidence="5">Cardiolipin synthase N-terminal domain-containing protein</fullName>
    </recommendedName>
</protein>
<organism evidence="3 4">
    <name type="scientific">Cellulomonas alba</name>
    <dbReference type="NCBI Taxonomy" id="3053467"/>
    <lineage>
        <taxon>Bacteria</taxon>
        <taxon>Bacillati</taxon>
        <taxon>Actinomycetota</taxon>
        <taxon>Actinomycetes</taxon>
        <taxon>Micrococcales</taxon>
        <taxon>Cellulomonadaceae</taxon>
        <taxon>Cellulomonas</taxon>
    </lineage>
</organism>
<name>A0ABT7SK61_9CELL</name>
<dbReference type="EMBL" id="JAUCGQ010000004">
    <property type="protein sequence ID" value="MDM7856581.1"/>
    <property type="molecule type" value="Genomic_DNA"/>
</dbReference>
<keyword evidence="2" id="KW-1133">Transmembrane helix</keyword>
<feature type="transmembrane region" description="Helical" evidence="2">
    <location>
        <begin position="51"/>
        <end position="71"/>
    </location>
</feature>
<keyword evidence="2" id="KW-0472">Membrane</keyword>
<keyword evidence="4" id="KW-1185">Reference proteome</keyword>
<proteinExistence type="predicted"/>
<reference evidence="3 4" key="1">
    <citation type="submission" date="2023-06" db="EMBL/GenBank/DDBJ databases">
        <title>Cellulomonas sp. MW4 Whole genome sequence.</title>
        <authorList>
            <person name="Park S."/>
        </authorList>
    </citation>
    <scope>NUCLEOTIDE SEQUENCE [LARGE SCALE GENOMIC DNA]</scope>
    <source>
        <strain evidence="3 4">MW4</strain>
    </source>
</reference>
<accession>A0ABT7SK61</accession>
<sequence length="189" mass="19697">MIAATDCAYGTCTSAEGTGYLIGMLIGYVVILGLALWLYARIVGKAGYSRWWVLIVFVPLANLVAFVLFAAKEWPVERELRALRLQAAVAGGRSISPARFGDVPYTAGAYGPPAPGYGDPYGQGAYGSTPTAPYGAAPTTPYGAQGSAPEWPAGGPAYGQPPQYGQQPPYPGSAQPGPTDPTQRPPSWG</sequence>
<dbReference type="Proteomes" id="UP001529338">
    <property type="component" value="Unassembled WGS sequence"/>
</dbReference>
<feature type="compositionally biased region" description="Low complexity" evidence="1">
    <location>
        <begin position="152"/>
        <end position="177"/>
    </location>
</feature>
<dbReference type="RefSeq" id="WP_289456832.1">
    <property type="nucleotide sequence ID" value="NZ_JAUCGQ010000004.1"/>
</dbReference>
<evidence type="ECO:0000256" key="2">
    <source>
        <dbReference type="SAM" id="Phobius"/>
    </source>
</evidence>
<gene>
    <name evidence="3" type="ORF">QRT04_16700</name>
</gene>
<evidence type="ECO:0000313" key="3">
    <source>
        <dbReference type="EMBL" id="MDM7856581.1"/>
    </source>
</evidence>
<feature type="compositionally biased region" description="Low complexity" evidence="1">
    <location>
        <begin position="132"/>
        <end position="144"/>
    </location>
</feature>
<evidence type="ECO:0008006" key="5">
    <source>
        <dbReference type="Google" id="ProtNLM"/>
    </source>
</evidence>
<feature type="region of interest" description="Disordered" evidence="1">
    <location>
        <begin position="132"/>
        <end position="189"/>
    </location>
</feature>